<sequence>MLKLQIYSLVLLLIGTLAVSQKPVLSNEGIVNSVEPYPIKSSSSNPSAQEILKQLFDANVIYLGETHDNPADHAAKLEIIQQMSRNNKIAIAMEMFQRPYQSVLDEYLRGNLSEAELIEQTEYQNRWGFPWEFYAPILRFAQENQIPVLALNVPNEITRQVARQGLESLTAEQKKFIPPFSEIRTDNLEYRQLIREVYDAIHQNHGSSDNFENFFLAQVLWDETMAEVIAKFRQANPDYQIIVLAGKGHIVYGYGIPSRVLRRVTEQNTEQNTEKNKREPFRQLSVLLSPIPELEWDTNKPLADFVWPTSAEISGAE</sequence>
<dbReference type="Pfam" id="PF04187">
    <property type="entry name" value="Cofac_haem_bdg"/>
    <property type="match status" value="1"/>
</dbReference>
<gene>
    <name evidence="2" type="ORF">ABWT76_004884</name>
</gene>
<dbReference type="AlphaFoldDB" id="A0AAU8JCY0"/>
<organism evidence="2">
    <name type="scientific">Planktothricoides raciborskii GIHE-MW2</name>
    <dbReference type="NCBI Taxonomy" id="2792601"/>
    <lineage>
        <taxon>Bacteria</taxon>
        <taxon>Bacillati</taxon>
        <taxon>Cyanobacteriota</taxon>
        <taxon>Cyanophyceae</taxon>
        <taxon>Oscillatoriophycideae</taxon>
        <taxon>Oscillatoriales</taxon>
        <taxon>Oscillatoriaceae</taxon>
        <taxon>Planktothricoides</taxon>
    </lineage>
</organism>
<accession>A0AAU8JCY0</accession>
<dbReference type="Gene3D" id="3.40.50.11550">
    <property type="match status" value="1"/>
</dbReference>
<dbReference type="CDD" id="cd14727">
    <property type="entry name" value="ChanN-like"/>
    <property type="match status" value="1"/>
</dbReference>
<reference evidence="2" key="1">
    <citation type="submission" date="2024-07" db="EMBL/GenBank/DDBJ databases">
        <authorList>
            <person name="Kim Y.J."/>
            <person name="Jeong J.Y."/>
        </authorList>
    </citation>
    <scope>NUCLEOTIDE SEQUENCE</scope>
    <source>
        <strain evidence="2">GIHE-MW2</strain>
    </source>
</reference>
<evidence type="ECO:0000259" key="1">
    <source>
        <dbReference type="Pfam" id="PF04187"/>
    </source>
</evidence>
<keyword evidence="2" id="KW-0449">Lipoprotein</keyword>
<dbReference type="RefSeq" id="WP_054464091.1">
    <property type="nucleotide sequence ID" value="NZ_CP159837.1"/>
</dbReference>
<proteinExistence type="predicted"/>
<dbReference type="EMBL" id="CP159837">
    <property type="protein sequence ID" value="XCM36146.1"/>
    <property type="molecule type" value="Genomic_DNA"/>
</dbReference>
<dbReference type="InterPro" id="IPR007314">
    <property type="entry name" value="Cofac_haem-bd_dom"/>
</dbReference>
<feature type="domain" description="Haem-binding uptake Tiki superfamily ChaN" evidence="1">
    <location>
        <begin position="52"/>
        <end position="260"/>
    </location>
</feature>
<dbReference type="SUPFAM" id="SSF159501">
    <property type="entry name" value="EreA/ChaN-like"/>
    <property type="match status" value="1"/>
</dbReference>
<protein>
    <submittedName>
        <fullName evidence="2">ChaN family lipoprotein</fullName>
    </submittedName>
</protein>
<evidence type="ECO:0000313" key="2">
    <source>
        <dbReference type="EMBL" id="XCM36146.1"/>
    </source>
</evidence>
<name>A0AAU8JCY0_9CYAN</name>